<evidence type="ECO:0000313" key="1">
    <source>
        <dbReference type="EMBL" id="ODO09688.1"/>
    </source>
</evidence>
<organism evidence="1 2">
    <name type="scientific">Cryptococcus amylolentus CBS 6273</name>
    <dbReference type="NCBI Taxonomy" id="1296118"/>
    <lineage>
        <taxon>Eukaryota</taxon>
        <taxon>Fungi</taxon>
        <taxon>Dikarya</taxon>
        <taxon>Basidiomycota</taxon>
        <taxon>Agaricomycotina</taxon>
        <taxon>Tremellomycetes</taxon>
        <taxon>Tremellales</taxon>
        <taxon>Cryptococcaceae</taxon>
        <taxon>Cryptococcus</taxon>
    </lineage>
</organism>
<evidence type="ECO:0000313" key="2">
    <source>
        <dbReference type="Proteomes" id="UP000095149"/>
    </source>
</evidence>
<sequence>MILKGVISNVDVEDRAPPPVDVVVEGVEADAALLVHSQKSEVVQGAEVEGEDEVAAKEAQGVSFGTQESGWQRRLDQTPGSFVKAIHPADVAKPEGLLA</sequence>
<accession>A0A1E3K930</accession>
<comment type="caution">
    <text evidence="1">The sequence shown here is derived from an EMBL/GenBank/DDBJ whole genome shotgun (WGS) entry which is preliminary data.</text>
</comment>
<name>A0A1E3K930_9TREE</name>
<dbReference type="Proteomes" id="UP000095149">
    <property type="component" value="Unassembled WGS sequence"/>
</dbReference>
<dbReference type="AlphaFoldDB" id="A0A1E3K930"/>
<protein>
    <submittedName>
        <fullName evidence="1">Uncharacterized protein</fullName>
    </submittedName>
</protein>
<proteinExistence type="predicted"/>
<reference evidence="1 2" key="1">
    <citation type="submission" date="2016-06" db="EMBL/GenBank/DDBJ databases">
        <title>Evolution of pathogenesis and genome organization in the Tremellales.</title>
        <authorList>
            <person name="Cuomo C."/>
            <person name="Litvintseva A."/>
            <person name="Heitman J."/>
            <person name="Chen Y."/>
            <person name="Sun S."/>
            <person name="Springer D."/>
            <person name="Dromer F."/>
            <person name="Young S."/>
            <person name="Zeng Q."/>
            <person name="Chapman S."/>
            <person name="Gujja S."/>
            <person name="Saif S."/>
            <person name="Birren B."/>
        </authorList>
    </citation>
    <scope>NUCLEOTIDE SEQUENCE [LARGE SCALE GENOMIC DNA]</scope>
    <source>
        <strain evidence="1 2">CBS 6273</strain>
    </source>
</reference>
<gene>
    <name evidence="1" type="ORF">I350_01902</name>
</gene>
<dbReference type="EMBL" id="MEKH01000003">
    <property type="protein sequence ID" value="ODO09688.1"/>
    <property type="molecule type" value="Genomic_DNA"/>
</dbReference>